<feature type="region of interest" description="Disordered" evidence="1">
    <location>
        <begin position="1"/>
        <end position="131"/>
    </location>
</feature>
<feature type="compositionally biased region" description="Polar residues" evidence="1">
    <location>
        <begin position="80"/>
        <end position="90"/>
    </location>
</feature>
<evidence type="ECO:0000313" key="3">
    <source>
        <dbReference type="Proteomes" id="UP001066276"/>
    </source>
</evidence>
<name>A0AAV7RCE0_PLEWA</name>
<feature type="compositionally biased region" description="Low complexity" evidence="1">
    <location>
        <begin position="42"/>
        <end position="57"/>
    </location>
</feature>
<dbReference type="AlphaFoldDB" id="A0AAV7RCE0"/>
<proteinExistence type="predicted"/>
<keyword evidence="3" id="KW-1185">Reference proteome</keyword>
<reference evidence="2" key="1">
    <citation type="journal article" date="2022" name="bioRxiv">
        <title>Sequencing and chromosome-scale assembly of the giantPleurodeles waltlgenome.</title>
        <authorList>
            <person name="Brown T."/>
            <person name="Elewa A."/>
            <person name="Iarovenko S."/>
            <person name="Subramanian E."/>
            <person name="Araus A.J."/>
            <person name="Petzold A."/>
            <person name="Susuki M."/>
            <person name="Suzuki K.-i.T."/>
            <person name="Hayashi T."/>
            <person name="Toyoda A."/>
            <person name="Oliveira C."/>
            <person name="Osipova E."/>
            <person name="Leigh N.D."/>
            <person name="Simon A."/>
            <person name="Yun M.H."/>
        </authorList>
    </citation>
    <scope>NUCLEOTIDE SEQUENCE</scope>
    <source>
        <strain evidence="2">20211129_DDA</strain>
        <tissue evidence="2">Liver</tissue>
    </source>
</reference>
<sequence>MGDKRLPGSKHPQKLQETWQQEKRRRLTGPASVGHFWDLFRSTTTFSSSPTPQAAAPQKDRPGTTRPAQQLGGDTKRQKTLTSRAATSDPGSIRAELTRTRRSGKHCPRPLKVGGAYARVHPPRKLGAVLP</sequence>
<evidence type="ECO:0000313" key="2">
    <source>
        <dbReference type="EMBL" id="KAJ1150372.1"/>
    </source>
</evidence>
<comment type="caution">
    <text evidence="2">The sequence shown here is derived from an EMBL/GenBank/DDBJ whole genome shotgun (WGS) entry which is preliminary data.</text>
</comment>
<gene>
    <name evidence="2" type="ORF">NDU88_003166</name>
</gene>
<feature type="compositionally biased region" description="Basic residues" evidence="1">
    <location>
        <begin position="100"/>
        <end position="109"/>
    </location>
</feature>
<protein>
    <submittedName>
        <fullName evidence="2">Uncharacterized protein</fullName>
    </submittedName>
</protein>
<dbReference type="Proteomes" id="UP001066276">
    <property type="component" value="Chromosome 5"/>
</dbReference>
<dbReference type="EMBL" id="JANPWB010000009">
    <property type="protein sequence ID" value="KAJ1150372.1"/>
    <property type="molecule type" value="Genomic_DNA"/>
</dbReference>
<evidence type="ECO:0000256" key="1">
    <source>
        <dbReference type="SAM" id="MobiDB-lite"/>
    </source>
</evidence>
<accession>A0AAV7RCE0</accession>
<organism evidence="2 3">
    <name type="scientific">Pleurodeles waltl</name>
    <name type="common">Iberian ribbed newt</name>
    <dbReference type="NCBI Taxonomy" id="8319"/>
    <lineage>
        <taxon>Eukaryota</taxon>
        <taxon>Metazoa</taxon>
        <taxon>Chordata</taxon>
        <taxon>Craniata</taxon>
        <taxon>Vertebrata</taxon>
        <taxon>Euteleostomi</taxon>
        <taxon>Amphibia</taxon>
        <taxon>Batrachia</taxon>
        <taxon>Caudata</taxon>
        <taxon>Salamandroidea</taxon>
        <taxon>Salamandridae</taxon>
        <taxon>Pleurodelinae</taxon>
        <taxon>Pleurodeles</taxon>
    </lineage>
</organism>